<accession>A0A553NCZ7</accession>
<dbReference type="Pfam" id="PF00856">
    <property type="entry name" value="SET"/>
    <property type="match status" value="1"/>
</dbReference>
<comment type="caution">
    <text evidence="4">The sequence shown here is derived from an EMBL/GenBank/DDBJ whole genome shotgun (WGS) entry which is preliminary data.</text>
</comment>
<dbReference type="GO" id="GO:0008170">
    <property type="term" value="F:N-methyltransferase activity"/>
    <property type="evidence" value="ECO:0007669"/>
    <property type="project" value="UniProtKB-ARBA"/>
</dbReference>
<protein>
    <recommendedName>
        <fullName evidence="6">SET domain-containing protein</fullName>
    </recommendedName>
</protein>
<evidence type="ECO:0000259" key="3">
    <source>
        <dbReference type="PROSITE" id="PS51083"/>
    </source>
</evidence>
<evidence type="ECO:0000256" key="1">
    <source>
        <dbReference type="PROSITE-ProRule" id="PRU00453"/>
    </source>
</evidence>
<dbReference type="GO" id="GO:0008276">
    <property type="term" value="F:protein methyltransferase activity"/>
    <property type="evidence" value="ECO:0007669"/>
    <property type="project" value="UniProtKB-ARBA"/>
</dbReference>
<dbReference type="SUPFAM" id="SSF82199">
    <property type="entry name" value="SET domain"/>
    <property type="match status" value="1"/>
</dbReference>
<keyword evidence="1" id="KW-0863">Zinc-finger</keyword>
<feature type="domain" description="SET" evidence="2">
    <location>
        <begin position="42"/>
        <end position="277"/>
    </location>
</feature>
<feature type="domain" description="HIT-type" evidence="3">
    <location>
        <begin position="89"/>
        <end position="125"/>
    </location>
</feature>
<dbReference type="InterPro" id="IPR007529">
    <property type="entry name" value="Znf_HIT"/>
</dbReference>
<dbReference type="PROSITE" id="PS51083">
    <property type="entry name" value="ZF_HIT"/>
    <property type="match status" value="1"/>
</dbReference>
<keyword evidence="1" id="KW-0479">Metal-binding</keyword>
<gene>
    <name evidence="4" type="ORF">TCAL_02597</name>
</gene>
<organism evidence="4 5">
    <name type="scientific">Tigriopus californicus</name>
    <name type="common">Marine copepod</name>
    <dbReference type="NCBI Taxonomy" id="6832"/>
    <lineage>
        <taxon>Eukaryota</taxon>
        <taxon>Metazoa</taxon>
        <taxon>Ecdysozoa</taxon>
        <taxon>Arthropoda</taxon>
        <taxon>Crustacea</taxon>
        <taxon>Multicrustacea</taxon>
        <taxon>Hexanauplia</taxon>
        <taxon>Copepoda</taxon>
        <taxon>Harpacticoida</taxon>
        <taxon>Harpacticidae</taxon>
        <taxon>Tigriopus</taxon>
    </lineage>
</organism>
<dbReference type="AlphaFoldDB" id="A0A553NCZ7"/>
<dbReference type="PANTHER" id="PTHR46455">
    <property type="entry name" value="SET AND MYND DOMAIN CONTAINING, ARTHROPOD-SPECIFIC, MEMBER 4, ISOFORM A"/>
    <property type="match status" value="1"/>
</dbReference>
<dbReference type="InterPro" id="IPR046341">
    <property type="entry name" value="SET_dom_sf"/>
</dbReference>
<sequence length="527" mass="60780">MLRLDQCFLCGHDQDLIICPKCGHVAFCGPEHRSLHSDDELEECYPYKVGRKEGVGRCLMATRRIEAGQLIFKETPLTVGPLHETKPVCLVCWKAVDGSYQCEKCHLLMCSLECAEAEIHVKNECQVFGSQHRPPIQISNFDQFHPFYQCITPLRGLKLKERYPQKWRALKGMMDHCEDRPKDIHYEVNQKNVVQFLRDHWNVPCSIEEINHVIGALEVNAFEVSGVGGGRGVFPLTALMSHCCISNTRYTMYDDYHTECRANVTIEVGEEITDFYVSPLHGTQYRRTHLRDGWFFDCQCIRCQDPTECGSYQDAHRCGSNDCMGNVISLKPLDYDSDFKCEQCDFLLSRKEREQIEDGLTENLDKIDKNDDDGLEKLLESALLKVQDTHFIVTAIKRYLVYIYGRVPGRMLHQMSLEGALRKRTLCRDLLTTYDIIVPGLTRERGLTLFELKSVEMYLVKKSLEGFLDLTKAEKLERLELCSKLLRESQACLQYESSDTFENMVYQAAVKQRRECDDLLTIIQLMP</sequence>
<dbReference type="Proteomes" id="UP000318571">
    <property type="component" value="Chromosome 10"/>
</dbReference>
<evidence type="ECO:0008006" key="6">
    <source>
        <dbReference type="Google" id="ProtNLM"/>
    </source>
</evidence>
<dbReference type="InterPro" id="IPR053010">
    <property type="entry name" value="SET_SmydA-8"/>
</dbReference>
<dbReference type="EMBL" id="VCGU01000458">
    <property type="protein sequence ID" value="TRY63324.1"/>
    <property type="molecule type" value="Genomic_DNA"/>
</dbReference>
<name>A0A553NCZ7_TIGCA</name>
<proteinExistence type="predicted"/>
<reference evidence="4 5" key="1">
    <citation type="journal article" date="2018" name="Nat. Ecol. Evol.">
        <title>Genomic signatures of mitonuclear coevolution across populations of Tigriopus californicus.</title>
        <authorList>
            <person name="Barreto F.S."/>
            <person name="Watson E.T."/>
            <person name="Lima T.G."/>
            <person name="Willett C.S."/>
            <person name="Edmands S."/>
            <person name="Li W."/>
            <person name="Burton R.S."/>
        </authorList>
    </citation>
    <scope>NUCLEOTIDE SEQUENCE [LARGE SCALE GENOMIC DNA]</scope>
    <source>
        <strain evidence="4 5">San Diego</strain>
    </source>
</reference>
<dbReference type="CDD" id="cd20071">
    <property type="entry name" value="SET_SMYD"/>
    <property type="match status" value="1"/>
</dbReference>
<evidence type="ECO:0000259" key="2">
    <source>
        <dbReference type="PROSITE" id="PS50280"/>
    </source>
</evidence>
<dbReference type="STRING" id="6832.A0A553NCZ7"/>
<dbReference type="Gene3D" id="6.10.140.2220">
    <property type="match status" value="1"/>
</dbReference>
<dbReference type="PROSITE" id="PS50280">
    <property type="entry name" value="SET"/>
    <property type="match status" value="1"/>
</dbReference>
<dbReference type="GO" id="GO:0008270">
    <property type="term" value="F:zinc ion binding"/>
    <property type="evidence" value="ECO:0007669"/>
    <property type="project" value="UniProtKB-UniRule"/>
</dbReference>
<dbReference type="OMA" id="HECISNT"/>
<dbReference type="InterPro" id="IPR001214">
    <property type="entry name" value="SET_dom"/>
</dbReference>
<keyword evidence="5" id="KW-1185">Reference proteome</keyword>
<dbReference type="GO" id="GO:0008757">
    <property type="term" value="F:S-adenosylmethionine-dependent methyltransferase activity"/>
    <property type="evidence" value="ECO:0007669"/>
    <property type="project" value="UniProtKB-ARBA"/>
</dbReference>
<evidence type="ECO:0000313" key="4">
    <source>
        <dbReference type="EMBL" id="TRY63324.1"/>
    </source>
</evidence>
<dbReference type="Gene3D" id="1.10.220.160">
    <property type="match status" value="1"/>
</dbReference>
<dbReference type="Gene3D" id="2.170.270.10">
    <property type="entry name" value="SET domain"/>
    <property type="match status" value="1"/>
</dbReference>
<evidence type="ECO:0000313" key="5">
    <source>
        <dbReference type="Proteomes" id="UP000318571"/>
    </source>
</evidence>
<keyword evidence="1" id="KW-0862">Zinc</keyword>
<dbReference type="PANTHER" id="PTHR46455:SF5">
    <property type="entry name" value="SET AND MYND DOMAIN CONTAINING, ARTHROPOD-SPECIFIC, MEMBER 4, ISOFORM A"/>
    <property type="match status" value="1"/>
</dbReference>